<dbReference type="EMBL" id="JAROAS010000055">
    <property type="protein sequence ID" value="MED4130175.1"/>
    <property type="molecule type" value="Genomic_DNA"/>
</dbReference>
<gene>
    <name evidence="2" type="ORF">P5F74_18835</name>
</gene>
<feature type="transmembrane region" description="Helical" evidence="1">
    <location>
        <begin position="12"/>
        <end position="34"/>
    </location>
</feature>
<feature type="transmembrane region" description="Helical" evidence="1">
    <location>
        <begin position="132"/>
        <end position="151"/>
    </location>
</feature>
<dbReference type="Proteomes" id="UP001341820">
    <property type="component" value="Unassembled WGS sequence"/>
</dbReference>
<proteinExistence type="predicted"/>
<keyword evidence="3" id="KW-1185">Reference proteome</keyword>
<evidence type="ECO:0000313" key="3">
    <source>
        <dbReference type="Proteomes" id="UP001341820"/>
    </source>
</evidence>
<protein>
    <recommendedName>
        <fullName evidence="4">DUF5671 domain-containing protein</fullName>
    </recommendedName>
</protein>
<dbReference type="RefSeq" id="WP_328238799.1">
    <property type="nucleotide sequence ID" value="NZ_JAROAS010000055.1"/>
</dbReference>
<keyword evidence="1" id="KW-0472">Membrane</keyword>
<sequence>MNYFSLDQLPHFVQWSTIIITIVPVFVSVGIWIIKVWTKTPLQLLYEPRHKKVIHDLSIVIIISFFILLMFINISFQTSEYVNGDFLVFIASIALILFLLIFVITLGHYFLLSSRGKVKVMGKKKKLLYKSVAAIGLLSLFVVIYSLNTIQVQEILNNANEQENLYTIEQLLLLLIQLIFLIISFSAIPIYKQKLENSGYYFEIEIIPEEEQFRLPKKMIFQYSIREDIQVMSLPHIKEKDILTQDTFYVYHLQTKQFQRIEGKRIKN</sequence>
<keyword evidence="1" id="KW-0812">Transmembrane</keyword>
<comment type="caution">
    <text evidence="2">The sequence shown here is derived from an EMBL/GenBank/DDBJ whole genome shotgun (WGS) entry which is preliminary data.</text>
</comment>
<evidence type="ECO:0008006" key="4">
    <source>
        <dbReference type="Google" id="ProtNLM"/>
    </source>
</evidence>
<feature type="transmembrane region" description="Helical" evidence="1">
    <location>
        <begin position="86"/>
        <end position="111"/>
    </location>
</feature>
<evidence type="ECO:0000256" key="1">
    <source>
        <dbReference type="SAM" id="Phobius"/>
    </source>
</evidence>
<keyword evidence="1" id="KW-1133">Transmembrane helix</keyword>
<evidence type="ECO:0000313" key="2">
    <source>
        <dbReference type="EMBL" id="MED4130175.1"/>
    </source>
</evidence>
<feature type="transmembrane region" description="Helical" evidence="1">
    <location>
        <begin position="54"/>
        <end position="74"/>
    </location>
</feature>
<reference evidence="2 3" key="1">
    <citation type="submission" date="2023-03" db="EMBL/GenBank/DDBJ databases">
        <title>Bacillus Genome Sequencing.</title>
        <authorList>
            <person name="Dunlap C."/>
        </authorList>
    </citation>
    <scope>NUCLEOTIDE SEQUENCE [LARGE SCALE GENOMIC DNA]</scope>
    <source>
        <strain evidence="2 3">B-4107</strain>
    </source>
</reference>
<accession>A0ABU6NPY8</accession>
<name>A0ABU6NPY8_9BACI</name>
<feature type="transmembrane region" description="Helical" evidence="1">
    <location>
        <begin position="171"/>
        <end position="191"/>
    </location>
</feature>
<organism evidence="2 3">
    <name type="scientific">Shouchella miscanthi</name>
    <dbReference type="NCBI Taxonomy" id="2598861"/>
    <lineage>
        <taxon>Bacteria</taxon>
        <taxon>Bacillati</taxon>
        <taxon>Bacillota</taxon>
        <taxon>Bacilli</taxon>
        <taxon>Bacillales</taxon>
        <taxon>Bacillaceae</taxon>
        <taxon>Shouchella</taxon>
    </lineage>
</organism>